<gene>
    <name evidence="2" type="ORF">ECRASSUSDP1_LOCUS16875</name>
</gene>
<accession>A0AAD1XMP7</accession>
<sequence>MDESYYNQFKIKGVEENANFNVVRCSLYFDNKMSKDKGKPKQHNIFEFLGVSRRGSCQKSYVKNHKVSPLAASGLLNGSKCEGRSSFAKNIPKKPERGCSKYKKTVHN</sequence>
<comment type="caution">
    <text evidence="2">The sequence shown here is derived from an EMBL/GenBank/DDBJ whole genome shotgun (WGS) entry which is preliminary data.</text>
</comment>
<dbReference type="EMBL" id="CAMPGE010017002">
    <property type="protein sequence ID" value="CAI2375513.1"/>
    <property type="molecule type" value="Genomic_DNA"/>
</dbReference>
<organism evidence="2 3">
    <name type="scientific">Euplotes crassus</name>
    <dbReference type="NCBI Taxonomy" id="5936"/>
    <lineage>
        <taxon>Eukaryota</taxon>
        <taxon>Sar</taxon>
        <taxon>Alveolata</taxon>
        <taxon>Ciliophora</taxon>
        <taxon>Intramacronucleata</taxon>
        <taxon>Spirotrichea</taxon>
        <taxon>Hypotrichia</taxon>
        <taxon>Euplotida</taxon>
        <taxon>Euplotidae</taxon>
        <taxon>Moneuplotes</taxon>
    </lineage>
</organism>
<name>A0AAD1XMP7_EUPCR</name>
<reference evidence="2" key="1">
    <citation type="submission" date="2023-07" db="EMBL/GenBank/DDBJ databases">
        <authorList>
            <consortium name="AG Swart"/>
            <person name="Singh M."/>
            <person name="Singh A."/>
            <person name="Seah K."/>
            <person name="Emmerich C."/>
        </authorList>
    </citation>
    <scope>NUCLEOTIDE SEQUENCE</scope>
    <source>
        <strain evidence="2">DP1</strain>
    </source>
</reference>
<evidence type="ECO:0000313" key="3">
    <source>
        <dbReference type="Proteomes" id="UP001295684"/>
    </source>
</evidence>
<protein>
    <submittedName>
        <fullName evidence="2">Uncharacterized protein</fullName>
    </submittedName>
</protein>
<dbReference type="AlphaFoldDB" id="A0AAD1XMP7"/>
<evidence type="ECO:0000313" key="2">
    <source>
        <dbReference type="EMBL" id="CAI2375513.1"/>
    </source>
</evidence>
<evidence type="ECO:0000256" key="1">
    <source>
        <dbReference type="SAM" id="MobiDB-lite"/>
    </source>
</evidence>
<proteinExistence type="predicted"/>
<keyword evidence="3" id="KW-1185">Reference proteome</keyword>
<dbReference type="Proteomes" id="UP001295684">
    <property type="component" value="Unassembled WGS sequence"/>
</dbReference>
<feature type="region of interest" description="Disordered" evidence="1">
    <location>
        <begin position="86"/>
        <end position="108"/>
    </location>
</feature>